<protein>
    <submittedName>
        <fullName evidence="2">DUF1385 domain-containing protein</fullName>
    </submittedName>
</protein>
<dbReference type="InterPro" id="IPR010787">
    <property type="entry name" value="DUF1385"/>
</dbReference>
<dbReference type="RefSeq" id="WP_153759506.1">
    <property type="nucleotide sequence ID" value="NZ_CP045851.1"/>
</dbReference>
<feature type="transmembrane region" description="Helical" evidence="1">
    <location>
        <begin position="213"/>
        <end position="232"/>
    </location>
</feature>
<keyword evidence="1" id="KW-1133">Transmembrane helix</keyword>
<dbReference type="KEGG" id="atq:GH723_09990"/>
<feature type="transmembrane region" description="Helical" evidence="1">
    <location>
        <begin position="144"/>
        <end position="163"/>
    </location>
</feature>
<keyword evidence="3" id="KW-1185">Reference proteome</keyword>
<evidence type="ECO:0000313" key="2">
    <source>
        <dbReference type="EMBL" id="QGG95399.1"/>
    </source>
</evidence>
<dbReference type="Proteomes" id="UP000334019">
    <property type="component" value="Chromosome"/>
</dbReference>
<reference evidence="2 3" key="1">
    <citation type="submission" date="2019-11" db="EMBL/GenBank/DDBJ databases">
        <authorList>
            <person name="He Y."/>
        </authorList>
    </citation>
    <scope>NUCLEOTIDE SEQUENCE [LARGE SCALE GENOMIC DNA]</scope>
    <source>
        <strain evidence="2 3">SCSIO 58843</strain>
    </source>
</reference>
<dbReference type="PANTHER" id="PTHR42867:SF1">
    <property type="entry name" value="MEMBRANE PROTEIN-RELATED"/>
    <property type="match status" value="1"/>
</dbReference>
<feature type="transmembrane region" description="Helical" evidence="1">
    <location>
        <begin position="238"/>
        <end position="257"/>
    </location>
</feature>
<sequence length="314" mass="32810">MSSTHVPSTTATPSVVDGEVARGLAVGGQALVEGVLMRGPDRVAMAARQPDGSIALRIEHVPAWSVRVGGVPLVRGVVALVESVHVGMRALQWSATIADPERRTPRATAGSLVGALLAVVAAFAVFTALPAVVASWTVPAVGPVGRTVVEGLLGVVLLVAYIASVRRHPMVLRTFGYHGAEHKAVSAYEGDGPLDVRTASRFTTRHERCGTTFMLDVAVLSAAMHTVTNVVWPEGPAMLAARLLAIPVVAGVAYEVIRVAGRHTDRRWGRLLTRPGMWLQALTTAEPDDGQLEVALVALRAALPAAPVTADPAG</sequence>
<organism evidence="2 3">
    <name type="scientific">Actinomarinicola tropica</name>
    <dbReference type="NCBI Taxonomy" id="2789776"/>
    <lineage>
        <taxon>Bacteria</taxon>
        <taxon>Bacillati</taxon>
        <taxon>Actinomycetota</taxon>
        <taxon>Acidimicrobiia</taxon>
        <taxon>Acidimicrobiales</taxon>
        <taxon>Iamiaceae</taxon>
        <taxon>Actinomarinicola</taxon>
    </lineage>
</organism>
<accession>A0A5Q2RF03</accession>
<dbReference type="PANTHER" id="PTHR42867">
    <property type="entry name" value="MEMBRANE PROTEIN-RELATED"/>
    <property type="match status" value="1"/>
</dbReference>
<dbReference type="EMBL" id="CP045851">
    <property type="protein sequence ID" value="QGG95399.1"/>
    <property type="molecule type" value="Genomic_DNA"/>
</dbReference>
<keyword evidence="1" id="KW-0472">Membrane</keyword>
<dbReference type="Pfam" id="PF07136">
    <property type="entry name" value="DUF1385"/>
    <property type="match status" value="1"/>
</dbReference>
<name>A0A5Q2RF03_9ACTN</name>
<evidence type="ECO:0000313" key="3">
    <source>
        <dbReference type="Proteomes" id="UP000334019"/>
    </source>
</evidence>
<evidence type="ECO:0000256" key="1">
    <source>
        <dbReference type="SAM" id="Phobius"/>
    </source>
</evidence>
<gene>
    <name evidence="2" type="ORF">GH723_09990</name>
</gene>
<dbReference type="AlphaFoldDB" id="A0A5Q2RF03"/>
<proteinExistence type="predicted"/>
<feature type="transmembrane region" description="Helical" evidence="1">
    <location>
        <begin position="112"/>
        <end position="138"/>
    </location>
</feature>
<keyword evidence="1" id="KW-0812">Transmembrane</keyword>